<dbReference type="EMBL" id="PCTN01000101">
    <property type="protein sequence ID" value="PIP75709.1"/>
    <property type="molecule type" value="Genomic_DNA"/>
</dbReference>
<feature type="transmembrane region" description="Helical" evidence="11">
    <location>
        <begin position="191"/>
        <end position="211"/>
    </location>
</feature>
<accession>A0A2H0D168</accession>
<keyword evidence="4 10" id="KW-1003">Cell membrane</keyword>
<evidence type="ECO:0000256" key="9">
    <source>
        <dbReference type="ARBA" id="ARBA00023306"/>
    </source>
</evidence>
<dbReference type="GO" id="GO:0051301">
    <property type="term" value="P:cell division"/>
    <property type="evidence" value="ECO:0007669"/>
    <property type="project" value="UniProtKB-KW"/>
</dbReference>
<feature type="domain" description="ABC3 transporter permease C-terminal" evidence="12">
    <location>
        <begin position="194"/>
        <end position="307"/>
    </location>
</feature>
<evidence type="ECO:0000256" key="3">
    <source>
        <dbReference type="ARBA" id="ARBA00021907"/>
    </source>
</evidence>
<keyword evidence="8 10" id="KW-0472">Membrane</keyword>
<sequence length="317" mass="36084">MTSCAAVIYSNMFLLSSKRILKFSWQHFWRNVWLSIVTITIIILTLFSLTTLILVNAIAEAAVNSIRTTVDVSLYFDNKISGEAVELLRNELTEKIPEIKEIIYISPQEALDEFKQKHQADADIQASLAELESNPLGATLILKAYNVDDYPQIMEKVTSMQAETLAEKIDYDDHRLLISRINDFADKIRTFSLVLSLIFIAIALLTVFNTVRMGIYIHRKEIGIMRLVGASNWFIRLPFVIEGLFYALFGCLIFWGLIFLVLNFIAPWINNFFTGINFNIQAYLIANVVNIFGFELIVISMINVISAVIAMGRHLKV</sequence>
<dbReference type="AlphaFoldDB" id="A0A2H0D168"/>
<feature type="domain" description="FtsX extracellular" evidence="13">
    <location>
        <begin position="70"/>
        <end position="161"/>
    </location>
</feature>
<dbReference type="PANTHER" id="PTHR47755:SF1">
    <property type="entry name" value="CELL DIVISION PROTEIN FTSX"/>
    <property type="match status" value="1"/>
</dbReference>
<keyword evidence="6 11" id="KW-0812">Transmembrane</keyword>
<dbReference type="Pfam" id="PF18075">
    <property type="entry name" value="FtsX_ECD"/>
    <property type="match status" value="1"/>
</dbReference>
<name>A0A2H0D168_9BACT</name>
<comment type="subcellular location">
    <subcellularLocation>
        <location evidence="1">Cell membrane</location>
        <topology evidence="1">Multi-pass membrane protein</topology>
    </subcellularLocation>
</comment>
<protein>
    <recommendedName>
        <fullName evidence="3 10">Cell division protein FtsX</fullName>
    </recommendedName>
</protein>
<evidence type="ECO:0000256" key="1">
    <source>
        <dbReference type="ARBA" id="ARBA00004651"/>
    </source>
</evidence>
<keyword evidence="9 10" id="KW-0131">Cell cycle</keyword>
<evidence type="ECO:0000256" key="5">
    <source>
        <dbReference type="ARBA" id="ARBA00022618"/>
    </source>
</evidence>
<reference evidence="14 15" key="1">
    <citation type="submission" date="2017-09" db="EMBL/GenBank/DDBJ databases">
        <title>Depth-based differentiation of microbial function through sediment-hosted aquifers and enrichment of novel symbionts in the deep terrestrial subsurface.</title>
        <authorList>
            <person name="Probst A.J."/>
            <person name="Ladd B."/>
            <person name="Jarett J.K."/>
            <person name="Geller-Mcgrath D.E."/>
            <person name="Sieber C.M."/>
            <person name="Emerson J.B."/>
            <person name="Anantharaman K."/>
            <person name="Thomas B.C."/>
            <person name="Malmstrom R."/>
            <person name="Stieglmeier M."/>
            <person name="Klingl A."/>
            <person name="Woyke T."/>
            <person name="Ryan C.M."/>
            <person name="Banfield J.F."/>
        </authorList>
    </citation>
    <scope>NUCLEOTIDE SEQUENCE [LARGE SCALE GENOMIC DNA]</scope>
    <source>
        <strain evidence="14">CG22_combo_CG10-13_8_21_14_all_39_9</strain>
    </source>
</reference>
<gene>
    <name evidence="14" type="ORF">COW86_02300</name>
</gene>
<dbReference type="PANTHER" id="PTHR47755">
    <property type="entry name" value="CELL DIVISION PROTEIN FTSX"/>
    <property type="match status" value="1"/>
</dbReference>
<evidence type="ECO:0000256" key="2">
    <source>
        <dbReference type="ARBA" id="ARBA00007379"/>
    </source>
</evidence>
<dbReference type="Gene3D" id="3.30.70.3040">
    <property type="match status" value="1"/>
</dbReference>
<proteinExistence type="inferred from homology"/>
<evidence type="ECO:0000259" key="13">
    <source>
        <dbReference type="Pfam" id="PF18075"/>
    </source>
</evidence>
<dbReference type="Pfam" id="PF02687">
    <property type="entry name" value="FtsX"/>
    <property type="match status" value="1"/>
</dbReference>
<organism evidence="14 15">
    <name type="scientific">Candidatus Kuenenbacteria bacterium CG22_combo_CG10-13_8_21_14_all_39_9</name>
    <dbReference type="NCBI Taxonomy" id="1974621"/>
    <lineage>
        <taxon>Bacteria</taxon>
        <taxon>Candidatus Kueneniibacteriota</taxon>
    </lineage>
</organism>
<evidence type="ECO:0000313" key="15">
    <source>
        <dbReference type="Proteomes" id="UP000230159"/>
    </source>
</evidence>
<evidence type="ECO:0000256" key="8">
    <source>
        <dbReference type="ARBA" id="ARBA00023136"/>
    </source>
</evidence>
<feature type="transmembrane region" description="Helical" evidence="11">
    <location>
        <begin position="32"/>
        <end position="59"/>
    </location>
</feature>
<dbReference type="GO" id="GO:0005886">
    <property type="term" value="C:plasma membrane"/>
    <property type="evidence" value="ECO:0007669"/>
    <property type="project" value="UniProtKB-SubCell"/>
</dbReference>
<keyword evidence="5 10" id="KW-0132">Cell division</keyword>
<dbReference type="InterPro" id="IPR003838">
    <property type="entry name" value="ABC3_permease_C"/>
</dbReference>
<evidence type="ECO:0000313" key="14">
    <source>
        <dbReference type="EMBL" id="PIP75709.1"/>
    </source>
</evidence>
<dbReference type="InterPro" id="IPR004513">
    <property type="entry name" value="FtsX"/>
</dbReference>
<evidence type="ECO:0000256" key="11">
    <source>
        <dbReference type="SAM" id="Phobius"/>
    </source>
</evidence>
<evidence type="ECO:0000256" key="4">
    <source>
        <dbReference type="ARBA" id="ARBA00022475"/>
    </source>
</evidence>
<feature type="transmembrane region" description="Helical" evidence="11">
    <location>
        <begin position="244"/>
        <end position="269"/>
    </location>
</feature>
<comment type="caution">
    <text evidence="14">The sequence shown here is derived from an EMBL/GenBank/DDBJ whole genome shotgun (WGS) entry which is preliminary data.</text>
</comment>
<keyword evidence="7 11" id="KW-1133">Transmembrane helix</keyword>
<evidence type="ECO:0000259" key="12">
    <source>
        <dbReference type="Pfam" id="PF02687"/>
    </source>
</evidence>
<evidence type="ECO:0000256" key="10">
    <source>
        <dbReference type="PIRNR" id="PIRNR003097"/>
    </source>
</evidence>
<feature type="transmembrane region" description="Helical" evidence="11">
    <location>
        <begin position="289"/>
        <end position="311"/>
    </location>
</feature>
<evidence type="ECO:0000256" key="7">
    <source>
        <dbReference type="ARBA" id="ARBA00022989"/>
    </source>
</evidence>
<dbReference type="Proteomes" id="UP000230159">
    <property type="component" value="Unassembled WGS sequence"/>
</dbReference>
<dbReference type="PIRSF" id="PIRSF003097">
    <property type="entry name" value="FtsX"/>
    <property type="match status" value="1"/>
</dbReference>
<comment type="similarity">
    <text evidence="2 10">Belongs to the ABC-4 integral membrane protein family. FtsX subfamily.</text>
</comment>
<dbReference type="InterPro" id="IPR040690">
    <property type="entry name" value="FtsX_ECD"/>
</dbReference>
<evidence type="ECO:0000256" key="6">
    <source>
        <dbReference type="ARBA" id="ARBA00022692"/>
    </source>
</evidence>